<evidence type="ECO:0000313" key="2">
    <source>
        <dbReference type="Proteomes" id="UP000614047"/>
    </source>
</evidence>
<dbReference type="Proteomes" id="UP000614047">
    <property type="component" value="Unassembled WGS sequence"/>
</dbReference>
<proteinExistence type="predicted"/>
<sequence>MNLHSDTSAGPFWVDEEYDREYASDGVSRYGAYVRDRLASSFAECWETWGEPSSRRVEFASAAWRTATGPVMAPGYVRSSSRVLGARVERNQWDGSLIAAVSLVAPWPAALARSFDWQGGRRWRDWPTELRGDGYEFVEPTEQDVAGAPFMQASLALTFAVPVDRLPEAPEGPDDGVEDCARQAVEGLVVELNRAVGPVVDVLAGGRSR</sequence>
<protein>
    <submittedName>
        <fullName evidence="1">Uncharacterized protein</fullName>
    </submittedName>
</protein>
<evidence type="ECO:0000313" key="1">
    <source>
        <dbReference type="EMBL" id="MBG6091209.1"/>
    </source>
</evidence>
<name>A0A931DM66_9ACTN</name>
<accession>A0A931DM66</accession>
<dbReference type="AlphaFoldDB" id="A0A931DM66"/>
<gene>
    <name evidence="1" type="ORF">IW256_005322</name>
</gene>
<dbReference type="EMBL" id="JADOUA010000001">
    <property type="protein sequence ID" value="MBG6091209.1"/>
    <property type="molecule type" value="Genomic_DNA"/>
</dbReference>
<reference evidence="1" key="1">
    <citation type="submission" date="2020-11" db="EMBL/GenBank/DDBJ databases">
        <title>Sequencing the genomes of 1000 actinobacteria strains.</title>
        <authorList>
            <person name="Klenk H.-P."/>
        </authorList>
    </citation>
    <scope>NUCLEOTIDE SEQUENCE</scope>
    <source>
        <strain evidence="1">DSM 43175</strain>
    </source>
</reference>
<dbReference type="RefSeq" id="WP_197013554.1">
    <property type="nucleotide sequence ID" value="NZ_BAABES010000001.1"/>
</dbReference>
<keyword evidence="2" id="KW-1185">Reference proteome</keyword>
<comment type="caution">
    <text evidence="1">The sequence shown here is derived from an EMBL/GenBank/DDBJ whole genome shotgun (WGS) entry which is preliminary data.</text>
</comment>
<organism evidence="1 2">
    <name type="scientific">Actinomadura viridis</name>
    <dbReference type="NCBI Taxonomy" id="58110"/>
    <lineage>
        <taxon>Bacteria</taxon>
        <taxon>Bacillati</taxon>
        <taxon>Actinomycetota</taxon>
        <taxon>Actinomycetes</taxon>
        <taxon>Streptosporangiales</taxon>
        <taxon>Thermomonosporaceae</taxon>
        <taxon>Actinomadura</taxon>
    </lineage>
</organism>